<dbReference type="EMBL" id="LN483332">
    <property type="protein sequence ID" value="CED85300.1"/>
    <property type="molecule type" value="Genomic_DNA"/>
</dbReference>
<feature type="compositionally biased region" description="Low complexity" evidence="1">
    <location>
        <begin position="813"/>
        <end position="829"/>
    </location>
</feature>
<feature type="compositionally biased region" description="Low complexity" evidence="1">
    <location>
        <begin position="232"/>
        <end position="258"/>
    </location>
</feature>
<feature type="region of interest" description="Disordered" evidence="1">
    <location>
        <begin position="528"/>
        <end position="552"/>
    </location>
</feature>
<feature type="region of interest" description="Disordered" evidence="1">
    <location>
        <begin position="343"/>
        <end position="401"/>
    </location>
</feature>
<feature type="compositionally biased region" description="Acidic residues" evidence="1">
    <location>
        <begin position="351"/>
        <end position="383"/>
    </location>
</feature>
<reference evidence="3" key="1">
    <citation type="submission" date="2014-08" db="EMBL/GenBank/DDBJ databases">
        <authorList>
            <person name="Sharma Rahul"/>
            <person name="Thines Marco"/>
        </authorList>
    </citation>
    <scope>NUCLEOTIDE SEQUENCE</scope>
</reference>
<dbReference type="Pfam" id="PF14075">
    <property type="entry name" value="UBN_AB"/>
    <property type="match status" value="1"/>
</dbReference>
<feature type="region of interest" description="Disordered" evidence="1">
    <location>
        <begin position="751"/>
        <end position="894"/>
    </location>
</feature>
<organism evidence="3">
    <name type="scientific">Phaffia rhodozyma</name>
    <name type="common">Yeast</name>
    <name type="synonym">Xanthophyllomyces dendrorhous</name>
    <dbReference type="NCBI Taxonomy" id="264483"/>
    <lineage>
        <taxon>Eukaryota</taxon>
        <taxon>Fungi</taxon>
        <taxon>Dikarya</taxon>
        <taxon>Basidiomycota</taxon>
        <taxon>Agaricomycotina</taxon>
        <taxon>Tremellomycetes</taxon>
        <taxon>Cystofilobasidiales</taxon>
        <taxon>Mrakiaceae</taxon>
        <taxon>Phaffia</taxon>
    </lineage>
</organism>
<sequence>MLPPTALTDTTTTTATTGVNPNRTRRPSTTGSSHSAGSLSTFDRSRSFSSSVPRRSSNDISPGFASTKASIDADVAVVPSSLDRLINKPFGRAASFTNGNLSTSTDHHQQHQPQHHHQHQPQQHYIIQPNDIPEHINTPPFHSSSPLTHSTWRPSESLFPPTHQHQYPQSQHSNLFPPSGSPFSQTDGSSPNHRSQLTYSQHSLYAHHPSTSHQPTSHRLTLSSAPTMTSLTATPVASSSTTNATTTTTSSMISTNNTQPMPTYKSNQHLGPPPKRPLRMLQEGDKEVIDLEDTTSGESEDESEDEEISVVIERPEFEAFLTEDIKPDLAFFHQNGNSHLERKGKDLSIELNDDVNMSDDVDDDDDDEDEEDDEDEDDEDEDEGRPARLSSSSAAAASATNTTNNITVSTINAPFPSALSTPATIGLGLSLVDDTHQATAPILLGSSIALATNSTVTSAGLPSEPTPSGLLLSPIDDGTPIARPNSATLSGTSLTLGLATPPIVNTDSDSASGPVSATAVATNTAPVAVVASKRKRKRTPSPSPPPAPVKPDITLRLEHTLDGPASEFSLYDRAYEMEFYDEDTMENFSLRGMLGGLWAEEEEEDEDGNDDEEGGTEEERLARELEKRYGNKKTSAVSIKKKSKDNEYDITDAFVDDSTQGIDEPHFSGIPAKPGFYVCRGDVVLQGEEKNPITLIPSTKPKPAKKAASVVSANATLPIPLSTPASVPSPAPVSTSASHTLLAHSASAPALSSSSVSSSGPADPAVSQPSKAKKPKLDGRPTEENILQPRPKPKSRPSSTIAPSAVSNSAVPGASTSANSTLNANANTGSVGGQMKPIPPSTESSLPFSSVVAPSGSGPDPNDPLIVSAENDHSSSSAAAAATASLQGKPSKVGAGPVSVVTGTGSASAPFDVDKSDEIEIVKPTPSPALREKLDELKKQVKKENWTNKAKFPPKLKPVLLDVAKTALLTGFYGESLFELMPTIFPYNKFTMTKLIKREIYEFHDGLLQIKRRDLLEEFANEINRVKEDVFEKYERSLQQWEETQKKKQVDKESGEGSEIRPGTPSTLIMDSPGHHAQASSVSASVDPGSPNSRSLGPLPPDSAPPATTTGAHTPTGYTPNHSTIPLPPPGTPPSRQPVEDKPPSRKFRFNERMKDLLTQLMDVTSDTLTLANEKARYEGGQEKHLLPLNRALYADMNKLFPPGWVQNTQISREGN</sequence>
<dbReference type="AlphaFoldDB" id="A0A0F7SXF5"/>
<name>A0A0F7SXF5_PHARH</name>
<feature type="compositionally biased region" description="Low complexity" evidence="1">
    <location>
        <begin position="1"/>
        <end position="17"/>
    </location>
</feature>
<feature type="compositionally biased region" description="Low complexity" evidence="1">
    <location>
        <begin position="751"/>
        <end position="767"/>
    </location>
</feature>
<feature type="compositionally biased region" description="Polar residues" evidence="1">
    <location>
        <begin position="163"/>
        <end position="195"/>
    </location>
</feature>
<feature type="compositionally biased region" description="Polar residues" evidence="1">
    <location>
        <begin position="800"/>
        <end position="810"/>
    </location>
</feature>
<evidence type="ECO:0000256" key="1">
    <source>
        <dbReference type="SAM" id="MobiDB-lite"/>
    </source>
</evidence>
<feature type="compositionally biased region" description="Low complexity" evidence="1">
    <location>
        <begin position="38"/>
        <end position="61"/>
    </location>
</feature>
<proteinExistence type="predicted"/>
<feature type="domain" description="Ubinuclein middle" evidence="2">
    <location>
        <begin position="928"/>
        <end position="1213"/>
    </location>
</feature>
<evidence type="ECO:0000259" key="2">
    <source>
        <dbReference type="Pfam" id="PF14075"/>
    </source>
</evidence>
<accession>A0A0F7SXF5</accession>
<feature type="compositionally biased region" description="Polar residues" evidence="1">
    <location>
        <begin position="140"/>
        <end position="154"/>
    </location>
</feature>
<dbReference type="InterPro" id="IPR026947">
    <property type="entry name" value="UBN_middle_dom"/>
</dbReference>
<feature type="region of interest" description="Disordered" evidence="1">
    <location>
        <begin position="96"/>
        <end position="195"/>
    </location>
</feature>
<feature type="region of interest" description="Disordered" evidence="1">
    <location>
        <begin position="1"/>
        <end position="65"/>
    </location>
</feature>
<feature type="compositionally biased region" description="Polar residues" evidence="1">
    <location>
        <begin position="18"/>
        <end position="37"/>
    </location>
</feature>
<feature type="compositionally biased region" description="Pro residues" evidence="1">
    <location>
        <begin position="1126"/>
        <end position="1136"/>
    </location>
</feature>
<feature type="region of interest" description="Disordered" evidence="1">
    <location>
        <begin position="232"/>
        <end position="279"/>
    </location>
</feature>
<feature type="region of interest" description="Disordered" evidence="1">
    <location>
        <begin position="1041"/>
        <end position="1147"/>
    </location>
</feature>
<feature type="compositionally biased region" description="Low complexity" evidence="1">
    <location>
        <begin position="874"/>
        <end position="885"/>
    </location>
</feature>
<evidence type="ECO:0000313" key="3">
    <source>
        <dbReference type="EMBL" id="CED85300.1"/>
    </source>
</evidence>
<feature type="compositionally biased region" description="Polar residues" evidence="1">
    <location>
        <begin position="259"/>
        <end position="269"/>
    </location>
</feature>
<feature type="compositionally biased region" description="Low complexity" evidence="1">
    <location>
        <begin position="390"/>
        <end position="401"/>
    </location>
</feature>
<feature type="compositionally biased region" description="Basic and acidic residues" evidence="1">
    <location>
        <begin position="1043"/>
        <end position="1059"/>
    </location>
</feature>
<feature type="compositionally biased region" description="Basic and acidic residues" evidence="1">
    <location>
        <begin position="1138"/>
        <end position="1147"/>
    </location>
</feature>
<feature type="compositionally biased region" description="Low complexity" evidence="1">
    <location>
        <begin position="1105"/>
        <end position="1120"/>
    </location>
</feature>
<protein>
    <recommendedName>
        <fullName evidence="2">Ubinuclein middle domain-containing protein</fullName>
    </recommendedName>
</protein>